<accession>A0A318TZ42</accession>
<feature type="transmembrane region" description="Helical" evidence="8">
    <location>
        <begin position="162"/>
        <end position="182"/>
    </location>
</feature>
<evidence type="ECO:0000256" key="8">
    <source>
        <dbReference type="SAM" id="Phobius"/>
    </source>
</evidence>
<keyword evidence="7 8" id="KW-0472">Membrane</keyword>
<evidence type="ECO:0000256" key="5">
    <source>
        <dbReference type="ARBA" id="ARBA00022692"/>
    </source>
</evidence>
<evidence type="ECO:0000256" key="6">
    <source>
        <dbReference type="ARBA" id="ARBA00022989"/>
    </source>
</evidence>
<evidence type="ECO:0000259" key="9">
    <source>
        <dbReference type="Pfam" id="PF00884"/>
    </source>
</evidence>
<dbReference type="PANTHER" id="PTHR30443:SF0">
    <property type="entry name" value="PHOSPHOETHANOLAMINE TRANSFERASE EPTA"/>
    <property type="match status" value="1"/>
</dbReference>
<keyword evidence="2" id="KW-1003">Cell membrane</keyword>
<organism evidence="11 12">
    <name type="scientific">Rhodobacter viridis</name>
    <dbReference type="NCBI Taxonomy" id="1054202"/>
    <lineage>
        <taxon>Bacteria</taxon>
        <taxon>Pseudomonadati</taxon>
        <taxon>Pseudomonadota</taxon>
        <taxon>Alphaproteobacteria</taxon>
        <taxon>Rhodobacterales</taxon>
        <taxon>Rhodobacter group</taxon>
        <taxon>Rhodobacter</taxon>
    </lineage>
</organism>
<dbReference type="InterPro" id="IPR040423">
    <property type="entry name" value="PEA_transferase"/>
</dbReference>
<gene>
    <name evidence="11" type="ORF">C8J30_10428</name>
</gene>
<evidence type="ECO:0000256" key="1">
    <source>
        <dbReference type="ARBA" id="ARBA00004429"/>
    </source>
</evidence>
<dbReference type="EMBL" id="QJTK01000004">
    <property type="protein sequence ID" value="PYF10549.1"/>
    <property type="molecule type" value="Genomic_DNA"/>
</dbReference>
<keyword evidence="12" id="KW-1185">Reference proteome</keyword>
<dbReference type="SUPFAM" id="SSF53649">
    <property type="entry name" value="Alkaline phosphatase-like"/>
    <property type="match status" value="1"/>
</dbReference>
<dbReference type="Gene3D" id="3.40.720.10">
    <property type="entry name" value="Alkaline Phosphatase, subunit A"/>
    <property type="match status" value="1"/>
</dbReference>
<proteinExistence type="predicted"/>
<evidence type="ECO:0000259" key="10">
    <source>
        <dbReference type="Pfam" id="PF08019"/>
    </source>
</evidence>
<dbReference type="InterPro" id="IPR000917">
    <property type="entry name" value="Sulfatase_N"/>
</dbReference>
<dbReference type="GO" id="GO:0009244">
    <property type="term" value="P:lipopolysaccharide core region biosynthetic process"/>
    <property type="evidence" value="ECO:0007669"/>
    <property type="project" value="TreeGrafter"/>
</dbReference>
<dbReference type="PANTHER" id="PTHR30443">
    <property type="entry name" value="INNER MEMBRANE PROTEIN"/>
    <property type="match status" value="1"/>
</dbReference>
<evidence type="ECO:0000256" key="7">
    <source>
        <dbReference type="ARBA" id="ARBA00023136"/>
    </source>
</evidence>
<dbReference type="Pfam" id="PF00884">
    <property type="entry name" value="Sulfatase"/>
    <property type="match status" value="1"/>
</dbReference>
<sequence length="555" mass="60499">MSSKPLPFTPPKSGQAPGKGRFELTPWGLNLIVAAYLLAVLNGGMWTSIFKVFAADQLALVAFSVSVCLLLLVLMSFITLPWLQRPALAFMILTAAVAEHFRHAYGVLIDRDMIQNAMLTTTTESKHLFTAQFFRDIGLLGLLPAALVFVPRLRVSPLRHLLWRWPLGIALSLAVLVGLLAANYRSIAPAVRNHHEMLASFQPGAPIRAMARYGALRLATADITAAPYGRDATQGPLLKAAKKPVLFVLFVGETARAQNFGLNGYARDTTPELSKLDLVNFPDTWSCGTSTAVSVPCMFSGLGTDDYSQKRFLGRENLVDILVHAGMKVEWIDNNTGDQQVAKRLNGITRIDATIDPAACAGGECTDAAFLPLLKARMATITENTVLVYHMIGSHGPAYYLRYPADQAVFTPDCRSSAFADCAQETIVNSYDNSLRMTDHVLAQTIQMMAAQDRVIPAMYFVSDHGESLGENGLYLHAAPMFMAPDQQRKVPFVIWMSQAFQDTLDVPQSCLAAKAGQPASQDNLFHSVLGLLDIQTSVREDALDLSHGCRKGGA</sequence>
<dbReference type="InterPro" id="IPR017850">
    <property type="entry name" value="Alkaline_phosphatase_core_sf"/>
</dbReference>
<evidence type="ECO:0000256" key="2">
    <source>
        <dbReference type="ARBA" id="ARBA00022475"/>
    </source>
</evidence>
<dbReference type="InterPro" id="IPR058130">
    <property type="entry name" value="PEA_transf_C"/>
</dbReference>
<comment type="caution">
    <text evidence="11">The sequence shown here is derived from an EMBL/GenBank/DDBJ whole genome shotgun (WGS) entry which is preliminary data.</text>
</comment>
<dbReference type="InterPro" id="IPR012549">
    <property type="entry name" value="EptA-like_N"/>
</dbReference>
<dbReference type="Proteomes" id="UP000247727">
    <property type="component" value="Unassembled WGS sequence"/>
</dbReference>
<keyword evidence="6 8" id="KW-1133">Transmembrane helix</keyword>
<keyword evidence="4 11" id="KW-0808">Transferase</keyword>
<dbReference type="OrthoDB" id="9786870at2"/>
<feature type="domain" description="Phosphoethanolamine transferase N-terminal" evidence="10">
    <location>
        <begin position="68"/>
        <end position="215"/>
    </location>
</feature>
<name>A0A318TZ42_9RHOB</name>
<keyword evidence="5 8" id="KW-0812">Transmembrane</keyword>
<dbReference type="GO" id="GO:0016776">
    <property type="term" value="F:phosphotransferase activity, phosphate group as acceptor"/>
    <property type="evidence" value="ECO:0007669"/>
    <property type="project" value="TreeGrafter"/>
</dbReference>
<protein>
    <submittedName>
        <fullName evidence="11">Lipid A ethanolaminephosphotransferase</fullName>
    </submittedName>
</protein>
<evidence type="ECO:0000256" key="3">
    <source>
        <dbReference type="ARBA" id="ARBA00022519"/>
    </source>
</evidence>
<evidence type="ECO:0000313" key="12">
    <source>
        <dbReference type="Proteomes" id="UP000247727"/>
    </source>
</evidence>
<comment type="subcellular location">
    <subcellularLocation>
        <location evidence="1">Cell inner membrane</location>
        <topology evidence="1">Multi-pass membrane protein</topology>
    </subcellularLocation>
</comment>
<dbReference type="AlphaFoldDB" id="A0A318TZ42"/>
<evidence type="ECO:0000313" key="11">
    <source>
        <dbReference type="EMBL" id="PYF10549.1"/>
    </source>
</evidence>
<feature type="transmembrane region" description="Helical" evidence="8">
    <location>
        <begin position="58"/>
        <end position="82"/>
    </location>
</feature>
<reference evidence="11 12" key="1">
    <citation type="submission" date="2018-06" db="EMBL/GenBank/DDBJ databases">
        <title>Genomic Encyclopedia of Type Strains, Phase III (KMG-III): the genomes of soil and plant-associated and newly described type strains.</title>
        <authorList>
            <person name="Whitman W."/>
        </authorList>
    </citation>
    <scope>NUCLEOTIDE SEQUENCE [LARGE SCALE GENOMIC DNA]</scope>
    <source>
        <strain evidence="11 12">JA737</strain>
    </source>
</reference>
<feature type="transmembrane region" description="Helical" evidence="8">
    <location>
        <begin position="128"/>
        <end position="150"/>
    </location>
</feature>
<dbReference type="RefSeq" id="WP_110805370.1">
    <property type="nucleotide sequence ID" value="NZ_QJTK01000004.1"/>
</dbReference>
<keyword evidence="3" id="KW-0997">Cell inner membrane</keyword>
<dbReference type="GO" id="GO:0005886">
    <property type="term" value="C:plasma membrane"/>
    <property type="evidence" value="ECO:0007669"/>
    <property type="project" value="UniProtKB-SubCell"/>
</dbReference>
<dbReference type="Pfam" id="PF08019">
    <property type="entry name" value="EptA_B_N"/>
    <property type="match status" value="1"/>
</dbReference>
<dbReference type="CDD" id="cd16017">
    <property type="entry name" value="LptA"/>
    <property type="match status" value="1"/>
</dbReference>
<feature type="transmembrane region" description="Helical" evidence="8">
    <location>
        <begin position="27"/>
        <end position="46"/>
    </location>
</feature>
<feature type="domain" description="Sulfatase N-terminal" evidence="9">
    <location>
        <begin position="247"/>
        <end position="535"/>
    </location>
</feature>
<evidence type="ECO:0000256" key="4">
    <source>
        <dbReference type="ARBA" id="ARBA00022679"/>
    </source>
</evidence>